<dbReference type="GO" id="GO:0016887">
    <property type="term" value="F:ATP hydrolysis activity"/>
    <property type="evidence" value="ECO:0007669"/>
    <property type="project" value="InterPro"/>
</dbReference>
<dbReference type="AlphaFoldDB" id="A0A4V2QBZ5"/>
<dbReference type="RefSeq" id="WP_132016812.1">
    <property type="nucleotide sequence ID" value="NZ_SLUN01000042.1"/>
</dbReference>
<gene>
    <name evidence="6" type="ORF">EDC14_104210</name>
</gene>
<keyword evidence="4 6" id="KW-0067">ATP-binding</keyword>
<dbReference type="Pfam" id="PF00005">
    <property type="entry name" value="ABC_tran"/>
    <property type="match status" value="1"/>
</dbReference>
<comment type="caution">
    <text evidence="6">The sequence shown here is derived from an EMBL/GenBank/DDBJ whole genome shotgun (WGS) entry which is preliminary data.</text>
</comment>
<evidence type="ECO:0000313" key="6">
    <source>
        <dbReference type="EMBL" id="TCL58317.1"/>
    </source>
</evidence>
<reference evidence="6 7" key="1">
    <citation type="submission" date="2019-03" db="EMBL/GenBank/DDBJ databases">
        <title>Genomic Encyclopedia of Type Strains, Phase IV (KMG-IV): sequencing the most valuable type-strain genomes for metagenomic binning, comparative biology and taxonomic classification.</title>
        <authorList>
            <person name="Goeker M."/>
        </authorList>
    </citation>
    <scope>NUCLEOTIDE SEQUENCE [LARGE SCALE GENOMIC DNA]</scope>
    <source>
        <strain evidence="6 7">LX-B</strain>
    </source>
</reference>
<evidence type="ECO:0000259" key="5">
    <source>
        <dbReference type="PROSITE" id="PS50893"/>
    </source>
</evidence>
<dbReference type="InterPro" id="IPR017871">
    <property type="entry name" value="ABC_transporter-like_CS"/>
</dbReference>
<evidence type="ECO:0000313" key="7">
    <source>
        <dbReference type="Proteomes" id="UP000295008"/>
    </source>
</evidence>
<accession>A0A4V2QBZ5</accession>
<organism evidence="6 7">
    <name type="scientific">Hydrogenispora ethanolica</name>
    <dbReference type="NCBI Taxonomy" id="1082276"/>
    <lineage>
        <taxon>Bacteria</taxon>
        <taxon>Bacillati</taxon>
        <taxon>Bacillota</taxon>
        <taxon>Hydrogenispora</taxon>
    </lineage>
</organism>
<keyword evidence="2" id="KW-0813">Transport</keyword>
<comment type="similarity">
    <text evidence="1">Belongs to the ABC transporter superfamily.</text>
</comment>
<evidence type="ECO:0000256" key="1">
    <source>
        <dbReference type="ARBA" id="ARBA00005417"/>
    </source>
</evidence>
<sequence>MAGPIVQLIDVTKRIGGRIIVQDLSFAINPGEVFGLLGPNGAGKTTTIRLMVGLIRLSAGEILIGGRSIRTQFTAAIARVGAIVEAPQFYEFLTGRQNLAYFLNLARRREAARIGEVVRFLGMAGYIDDRVGTYSLGMKQRLGIAQALLDRPAVLILDEPTNGLDPAGIKELREHLRYLAAAENVAVIVSSHILSEMELLCDRVAIIKKGRLLDVRSLTEAAGRQVRFEIDRPGEAARVLAQAFPELSPAAVDGGLLLGADRESTARINACLVGAGFRVFGIRPQGRTLEDVFMEVTVDERVDAADPQRKQ</sequence>
<dbReference type="PROSITE" id="PS50893">
    <property type="entry name" value="ABC_TRANSPORTER_2"/>
    <property type="match status" value="1"/>
</dbReference>
<dbReference type="GO" id="GO:0005524">
    <property type="term" value="F:ATP binding"/>
    <property type="evidence" value="ECO:0007669"/>
    <property type="project" value="UniProtKB-KW"/>
</dbReference>
<evidence type="ECO:0000256" key="3">
    <source>
        <dbReference type="ARBA" id="ARBA00022741"/>
    </source>
</evidence>
<dbReference type="PANTHER" id="PTHR43335:SF4">
    <property type="entry name" value="ABC TRANSPORTER, ATP-BINDING PROTEIN"/>
    <property type="match status" value="1"/>
</dbReference>
<dbReference type="OrthoDB" id="9809205at2"/>
<evidence type="ECO:0000256" key="4">
    <source>
        <dbReference type="ARBA" id="ARBA00022840"/>
    </source>
</evidence>
<dbReference type="InterPro" id="IPR027417">
    <property type="entry name" value="P-loop_NTPase"/>
</dbReference>
<dbReference type="PANTHER" id="PTHR43335">
    <property type="entry name" value="ABC TRANSPORTER, ATP-BINDING PROTEIN"/>
    <property type="match status" value="1"/>
</dbReference>
<evidence type="ECO:0000256" key="2">
    <source>
        <dbReference type="ARBA" id="ARBA00022448"/>
    </source>
</evidence>
<dbReference type="EMBL" id="SLUN01000042">
    <property type="protein sequence ID" value="TCL58317.1"/>
    <property type="molecule type" value="Genomic_DNA"/>
</dbReference>
<dbReference type="SMART" id="SM00382">
    <property type="entry name" value="AAA"/>
    <property type="match status" value="1"/>
</dbReference>
<keyword evidence="7" id="KW-1185">Reference proteome</keyword>
<proteinExistence type="inferred from homology"/>
<dbReference type="SUPFAM" id="SSF52540">
    <property type="entry name" value="P-loop containing nucleoside triphosphate hydrolases"/>
    <property type="match status" value="1"/>
</dbReference>
<dbReference type="Gene3D" id="3.40.50.300">
    <property type="entry name" value="P-loop containing nucleotide triphosphate hydrolases"/>
    <property type="match status" value="1"/>
</dbReference>
<dbReference type="PROSITE" id="PS00211">
    <property type="entry name" value="ABC_TRANSPORTER_1"/>
    <property type="match status" value="1"/>
</dbReference>
<protein>
    <submittedName>
        <fullName evidence="6">ABC-2 type transport system ATP-binding protein</fullName>
    </submittedName>
</protein>
<dbReference type="Proteomes" id="UP000295008">
    <property type="component" value="Unassembled WGS sequence"/>
</dbReference>
<dbReference type="InterPro" id="IPR003593">
    <property type="entry name" value="AAA+_ATPase"/>
</dbReference>
<keyword evidence="3" id="KW-0547">Nucleotide-binding</keyword>
<feature type="domain" description="ABC transporter" evidence="5">
    <location>
        <begin position="6"/>
        <end position="234"/>
    </location>
</feature>
<dbReference type="InterPro" id="IPR003439">
    <property type="entry name" value="ABC_transporter-like_ATP-bd"/>
</dbReference>
<name>A0A4V2QBZ5_HYDET</name>